<gene>
    <name evidence="2" type="ORF">chiPu_0031205</name>
</gene>
<organism evidence="2 3">
    <name type="scientific">Chiloscyllium punctatum</name>
    <name type="common">Brownbanded bambooshark</name>
    <name type="synonym">Hemiscyllium punctatum</name>
    <dbReference type="NCBI Taxonomy" id="137246"/>
    <lineage>
        <taxon>Eukaryota</taxon>
        <taxon>Metazoa</taxon>
        <taxon>Chordata</taxon>
        <taxon>Craniata</taxon>
        <taxon>Vertebrata</taxon>
        <taxon>Chondrichthyes</taxon>
        <taxon>Elasmobranchii</taxon>
        <taxon>Galeomorphii</taxon>
        <taxon>Galeoidea</taxon>
        <taxon>Orectolobiformes</taxon>
        <taxon>Hemiscylliidae</taxon>
        <taxon>Chiloscyllium</taxon>
    </lineage>
</organism>
<evidence type="ECO:0000256" key="1">
    <source>
        <dbReference type="SAM" id="MobiDB-lite"/>
    </source>
</evidence>
<feature type="compositionally biased region" description="Polar residues" evidence="1">
    <location>
        <begin position="1"/>
        <end position="11"/>
    </location>
</feature>
<sequence length="50" mass="5568">MGSEFQNSVQGANPRAVRRERVQEQCKGRESQSSARGRNPSAVHGEQIQE</sequence>
<proteinExistence type="predicted"/>
<reference evidence="2 3" key="1">
    <citation type="journal article" date="2018" name="Nat. Ecol. Evol.">
        <title>Shark genomes provide insights into elasmobranch evolution and the origin of vertebrates.</title>
        <authorList>
            <person name="Hara Y"/>
            <person name="Yamaguchi K"/>
            <person name="Onimaru K"/>
            <person name="Kadota M"/>
            <person name="Koyanagi M"/>
            <person name="Keeley SD"/>
            <person name="Tatsumi K"/>
            <person name="Tanaka K"/>
            <person name="Motone F"/>
            <person name="Kageyama Y"/>
            <person name="Nozu R"/>
            <person name="Adachi N"/>
            <person name="Nishimura O"/>
            <person name="Nakagawa R"/>
            <person name="Tanegashima C"/>
            <person name="Kiyatake I"/>
            <person name="Matsumoto R"/>
            <person name="Murakumo K"/>
            <person name="Nishida K"/>
            <person name="Terakita A"/>
            <person name="Kuratani S"/>
            <person name="Sato K"/>
            <person name="Hyodo S Kuraku.S."/>
        </authorList>
    </citation>
    <scope>NUCLEOTIDE SEQUENCE [LARGE SCALE GENOMIC DNA]</scope>
</reference>
<evidence type="ECO:0000313" key="2">
    <source>
        <dbReference type="EMBL" id="GCC47276.1"/>
    </source>
</evidence>
<feature type="region of interest" description="Disordered" evidence="1">
    <location>
        <begin position="1"/>
        <end position="50"/>
    </location>
</feature>
<keyword evidence="3" id="KW-1185">Reference proteome</keyword>
<comment type="caution">
    <text evidence="2">The sequence shown here is derived from an EMBL/GenBank/DDBJ whole genome shotgun (WGS) entry which is preliminary data.</text>
</comment>
<dbReference type="Proteomes" id="UP000287033">
    <property type="component" value="Unassembled WGS sequence"/>
</dbReference>
<evidence type="ECO:0000313" key="3">
    <source>
        <dbReference type="Proteomes" id="UP000287033"/>
    </source>
</evidence>
<name>A0A401TXD2_CHIPU</name>
<accession>A0A401TXD2</accession>
<dbReference type="EMBL" id="BEZZ01203681">
    <property type="protein sequence ID" value="GCC47276.1"/>
    <property type="molecule type" value="Genomic_DNA"/>
</dbReference>
<feature type="non-terminal residue" evidence="2">
    <location>
        <position position="50"/>
    </location>
</feature>
<protein>
    <submittedName>
        <fullName evidence="2">Uncharacterized protein</fullName>
    </submittedName>
</protein>
<dbReference type="AlphaFoldDB" id="A0A401TXD2"/>
<feature type="compositionally biased region" description="Basic and acidic residues" evidence="1">
    <location>
        <begin position="17"/>
        <end position="30"/>
    </location>
</feature>